<evidence type="ECO:0000256" key="11">
    <source>
        <dbReference type="ARBA" id="ARBA00022989"/>
    </source>
</evidence>
<dbReference type="GO" id="GO:0004674">
    <property type="term" value="F:protein serine/threonine kinase activity"/>
    <property type="evidence" value="ECO:0000318"/>
    <property type="project" value="GO_Central"/>
</dbReference>
<accession>A0A1U8Q927</accession>
<name>A0A1U8Q927_NELNU</name>
<keyword evidence="19" id="KW-1185">Reference proteome</keyword>
<evidence type="ECO:0000313" key="19">
    <source>
        <dbReference type="Proteomes" id="UP000189703"/>
    </source>
</evidence>
<dbReference type="GO" id="GO:0007165">
    <property type="term" value="P:signal transduction"/>
    <property type="evidence" value="ECO:0000318"/>
    <property type="project" value="GO_Central"/>
</dbReference>
<proteinExistence type="predicted"/>
<dbReference type="InterPro" id="IPR001245">
    <property type="entry name" value="Ser-Thr/Tyr_kinase_cat_dom"/>
</dbReference>
<dbReference type="PANTHER" id="PTHR27002:SF1104">
    <property type="entry name" value="CYSTEINE-RICH RECEPTOR-LIKE PROTEIN KINASE 27-RELATED"/>
    <property type="match status" value="1"/>
</dbReference>
<dbReference type="FunFam" id="3.30.430.20:FF:000003">
    <property type="entry name" value="Cysteine-rich RLK (RECEPTOR-like protein kinase) 10"/>
    <property type="match status" value="1"/>
</dbReference>
<evidence type="ECO:0000256" key="15">
    <source>
        <dbReference type="SAM" id="Phobius"/>
    </source>
</evidence>
<sequence length="661" mass="74193">MTCGTITTQLLLLCLTCFHVCFSSATPTYVTQYCQNTTTNEFSPNSSYQVNLNLVLSFLTSNASSPNGFYNATAGLSNNTVYGLFLCRGDVTRDVCRECIETASREIIRRCPNGRVAYIWYDECMLRYSNQLIFSTINEVPGFSFPNSSDVPNPGEFSKLLRQVVDRLRNRVAFDPSLGKFSTEVDNFTSSQTLYSLAQCTPDLSANDCSRCLVGSVANIPICCNGKQGGNFLNPSCSLRYDMYPFFRVTAATEFPSTTTTTTTNTSSGKERNKSRSIVLIVVPLISITVLLCAIFSWRRMKGRRTRAEDEVQMVNSLQMDFETVKASTNNFSDVNKLGEGGFGVVYKGRLFDGQEIAVKRLSRNSGQGAKEFKNEAVLLAKLQHRNLVRLLGFCLSGGEKLLIYEFVSNGSLDHFLFDPIKCADLTWERRYGIIVGVARGLLYLHEDSRHRIIHRDLKASNVLLDEQMNPKISDFGMARLFVPDQTEGNTHRVVGTYGYMPPEYAMRGHFSVKSDVFSFGVLLLEIITGKRNNDFYQSEQTEYFLSYAWRRWKEGAVLELIDPTLCDRYSRHEALRCFHIGLLCVQENLADRPTMSLVILMLNSYSVTLALPSAPPYFISGRAKTIVPARSESQGTESDQSASKVLLQSINMSLTEVYPR</sequence>
<dbReference type="Gene3D" id="3.30.430.20">
    <property type="entry name" value="Gnk2 domain, C-X8-C-X2-C motif"/>
    <property type="match status" value="2"/>
</dbReference>
<feature type="signal peptide" evidence="16">
    <location>
        <begin position="1"/>
        <end position="25"/>
    </location>
</feature>
<feature type="domain" description="Gnk2-homologous" evidence="18">
    <location>
        <begin position="29"/>
        <end position="133"/>
    </location>
</feature>
<keyword evidence="2" id="KW-0723">Serine/threonine-protein kinase</keyword>
<keyword evidence="9" id="KW-0418">Kinase</keyword>
<keyword evidence="4" id="KW-0808">Transferase</keyword>
<dbReference type="PROSITE" id="PS51473">
    <property type="entry name" value="GNK2"/>
    <property type="match status" value="2"/>
</dbReference>
<evidence type="ECO:0000256" key="13">
    <source>
        <dbReference type="ARBA" id="ARBA00023180"/>
    </source>
</evidence>
<dbReference type="InterPro" id="IPR038408">
    <property type="entry name" value="GNK2_sf"/>
</dbReference>
<dbReference type="PROSITE" id="PS00107">
    <property type="entry name" value="PROTEIN_KINASE_ATP"/>
    <property type="match status" value="1"/>
</dbReference>
<evidence type="ECO:0000256" key="14">
    <source>
        <dbReference type="PROSITE-ProRule" id="PRU10141"/>
    </source>
</evidence>
<dbReference type="InterPro" id="IPR011009">
    <property type="entry name" value="Kinase-like_dom_sf"/>
</dbReference>
<dbReference type="Pfam" id="PF01657">
    <property type="entry name" value="Stress-antifung"/>
    <property type="match status" value="2"/>
</dbReference>
<keyword evidence="11 15" id="KW-1133">Transmembrane helix</keyword>
<gene>
    <name evidence="20" type="primary">LOC104605002</name>
</gene>
<dbReference type="Proteomes" id="UP000189703">
    <property type="component" value="Unplaced"/>
</dbReference>
<dbReference type="InParanoid" id="A0A1U8Q927"/>
<dbReference type="InterPro" id="IPR000719">
    <property type="entry name" value="Prot_kinase_dom"/>
</dbReference>
<dbReference type="PROSITE" id="PS00108">
    <property type="entry name" value="PROTEIN_KINASE_ST"/>
    <property type="match status" value="1"/>
</dbReference>
<comment type="subcellular location">
    <subcellularLocation>
        <location evidence="1">Membrane</location>
        <topology evidence="1">Single-pass membrane protein</topology>
    </subcellularLocation>
</comment>
<evidence type="ECO:0000256" key="4">
    <source>
        <dbReference type="ARBA" id="ARBA00022679"/>
    </source>
</evidence>
<evidence type="ECO:0000256" key="8">
    <source>
        <dbReference type="ARBA" id="ARBA00022741"/>
    </source>
</evidence>
<reference evidence="20" key="1">
    <citation type="submission" date="2025-08" db="UniProtKB">
        <authorList>
            <consortium name="RefSeq"/>
        </authorList>
    </citation>
    <scope>IDENTIFICATION</scope>
</reference>
<evidence type="ECO:0000256" key="6">
    <source>
        <dbReference type="ARBA" id="ARBA00022729"/>
    </source>
</evidence>
<keyword evidence="10 14" id="KW-0067">ATP-binding</keyword>
<dbReference type="InterPro" id="IPR008271">
    <property type="entry name" value="Ser/Thr_kinase_AS"/>
</dbReference>
<dbReference type="FunFam" id="1.10.510.10:FF:000129">
    <property type="entry name" value="cysteine-rich receptor-like protein kinase 10"/>
    <property type="match status" value="1"/>
</dbReference>
<dbReference type="GO" id="GO:0005524">
    <property type="term" value="F:ATP binding"/>
    <property type="evidence" value="ECO:0007669"/>
    <property type="project" value="UniProtKB-UniRule"/>
</dbReference>
<dbReference type="AlphaFoldDB" id="A0A1U8Q927"/>
<feature type="domain" description="Gnk2-homologous" evidence="18">
    <location>
        <begin position="139"/>
        <end position="246"/>
    </location>
</feature>
<organism evidence="19 20">
    <name type="scientific">Nelumbo nucifera</name>
    <name type="common">Sacred lotus</name>
    <dbReference type="NCBI Taxonomy" id="4432"/>
    <lineage>
        <taxon>Eukaryota</taxon>
        <taxon>Viridiplantae</taxon>
        <taxon>Streptophyta</taxon>
        <taxon>Embryophyta</taxon>
        <taxon>Tracheophyta</taxon>
        <taxon>Spermatophyta</taxon>
        <taxon>Magnoliopsida</taxon>
        <taxon>Proteales</taxon>
        <taxon>Nelumbonaceae</taxon>
        <taxon>Nelumbo</taxon>
    </lineage>
</organism>
<evidence type="ECO:0000256" key="1">
    <source>
        <dbReference type="ARBA" id="ARBA00004167"/>
    </source>
</evidence>
<dbReference type="KEGG" id="nnu:104605002"/>
<dbReference type="OrthoDB" id="688481at2759"/>
<keyword evidence="5 15" id="KW-0812">Transmembrane</keyword>
<evidence type="ECO:0000259" key="17">
    <source>
        <dbReference type="PROSITE" id="PS50011"/>
    </source>
</evidence>
<dbReference type="GO" id="GO:0006955">
    <property type="term" value="P:immune response"/>
    <property type="evidence" value="ECO:0000318"/>
    <property type="project" value="GO_Central"/>
</dbReference>
<evidence type="ECO:0000259" key="18">
    <source>
        <dbReference type="PROSITE" id="PS51473"/>
    </source>
</evidence>
<evidence type="ECO:0000256" key="5">
    <source>
        <dbReference type="ARBA" id="ARBA00022692"/>
    </source>
</evidence>
<dbReference type="CDD" id="cd23509">
    <property type="entry name" value="Gnk2-like"/>
    <property type="match status" value="2"/>
</dbReference>
<feature type="transmembrane region" description="Helical" evidence="15">
    <location>
        <begin position="278"/>
        <end position="298"/>
    </location>
</feature>
<dbReference type="Pfam" id="PF07714">
    <property type="entry name" value="PK_Tyr_Ser-Thr"/>
    <property type="match status" value="1"/>
</dbReference>
<dbReference type="SUPFAM" id="SSF56112">
    <property type="entry name" value="Protein kinase-like (PK-like)"/>
    <property type="match status" value="1"/>
</dbReference>
<dbReference type="InterPro" id="IPR002902">
    <property type="entry name" value="GNK2"/>
</dbReference>
<dbReference type="RefSeq" id="XP_019054571.1">
    <property type="nucleotide sequence ID" value="XM_019199026.1"/>
</dbReference>
<dbReference type="PANTHER" id="PTHR27002">
    <property type="entry name" value="RECEPTOR-LIKE SERINE/THREONINE-PROTEIN KINASE SD1-8"/>
    <property type="match status" value="1"/>
</dbReference>
<dbReference type="SMART" id="SM00220">
    <property type="entry name" value="S_TKc"/>
    <property type="match status" value="1"/>
</dbReference>
<keyword evidence="13" id="KW-0325">Glycoprotein</keyword>
<dbReference type="CDD" id="cd14066">
    <property type="entry name" value="STKc_IRAK"/>
    <property type="match status" value="1"/>
</dbReference>
<keyword evidence="12 15" id="KW-0472">Membrane</keyword>
<evidence type="ECO:0000256" key="16">
    <source>
        <dbReference type="SAM" id="SignalP"/>
    </source>
</evidence>
<protein>
    <submittedName>
        <fullName evidence="20">Receptor-like protein kinase At4g00960</fullName>
    </submittedName>
</protein>
<dbReference type="FunFam" id="3.30.430.20:FF:000002">
    <property type="entry name" value="Cysteine-rich receptor-like protein kinase 10"/>
    <property type="match status" value="1"/>
</dbReference>
<dbReference type="FunCoup" id="A0A1U8Q927">
    <property type="interactions" value="495"/>
</dbReference>
<dbReference type="PROSITE" id="PS50011">
    <property type="entry name" value="PROTEIN_KINASE_DOM"/>
    <property type="match status" value="1"/>
</dbReference>
<dbReference type="Gene3D" id="3.30.200.20">
    <property type="entry name" value="Phosphorylase Kinase, domain 1"/>
    <property type="match status" value="1"/>
</dbReference>
<feature type="domain" description="Protein kinase" evidence="17">
    <location>
        <begin position="332"/>
        <end position="619"/>
    </location>
</feature>
<feature type="chain" id="PRO_5010533045" evidence="16">
    <location>
        <begin position="26"/>
        <end position="661"/>
    </location>
</feature>
<dbReference type="GO" id="GO:0006979">
    <property type="term" value="P:response to oxidative stress"/>
    <property type="evidence" value="ECO:0007669"/>
    <property type="project" value="UniProtKB-ARBA"/>
</dbReference>
<dbReference type="GO" id="GO:0005886">
    <property type="term" value="C:plasma membrane"/>
    <property type="evidence" value="ECO:0000318"/>
    <property type="project" value="GO_Central"/>
</dbReference>
<dbReference type="InterPro" id="IPR017441">
    <property type="entry name" value="Protein_kinase_ATP_BS"/>
</dbReference>
<evidence type="ECO:0000256" key="12">
    <source>
        <dbReference type="ARBA" id="ARBA00023136"/>
    </source>
</evidence>
<keyword evidence="8 14" id="KW-0547">Nucleotide-binding</keyword>
<keyword evidence="6 16" id="KW-0732">Signal</keyword>
<dbReference type="FunFam" id="3.30.200.20:FF:000142">
    <property type="entry name" value="Cysteine-rich receptor-like protein kinase 10"/>
    <property type="match status" value="1"/>
</dbReference>
<keyword evidence="7" id="KW-0677">Repeat</keyword>
<evidence type="ECO:0000256" key="3">
    <source>
        <dbReference type="ARBA" id="ARBA00022553"/>
    </source>
</evidence>
<evidence type="ECO:0000256" key="10">
    <source>
        <dbReference type="ARBA" id="ARBA00022840"/>
    </source>
</evidence>
<evidence type="ECO:0000256" key="9">
    <source>
        <dbReference type="ARBA" id="ARBA00022777"/>
    </source>
</evidence>
<evidence type="ECO:0000256" key="7">
    <source>
        <dbReference type="ARBA" id="ARBA00022737"/>
    </source>
</evidence>
<evidence type="ECO:0000256" key="2">
    <source>
        <dbReference type="ARBA" id="ARBA00022527"/>
    </source>
</evidence>
<keyword evidence="3" id="KW-0597">Phosphoprotein</keyword>
<dbReference type="Gene3D" id="1.10.510.10">
    <property type="entry name" value="Transferase(Phosphotransferase) domain 1"/>
    <property type="match status" value="1"/>
</dbReference>
<dbReference type="OMA" id="RICLAQI"/>
<feature type="binding site" evidence="14">
    <location>
        <position position="360"/>
    </location>
    <ligand>
        <name>ATP</name>
        <dbReference type="ChEBI" id="CHEBI:30616"/>
    </ligand>
</feature>
<evidence type="ECO:0000313" key="20">
    <source>
        <dbReference type="RefSeq" id="XP_019054571.1"/>
    </source>
</evidence>
<dbReference type="GeneID" id="104605002"/>